<evidence type="ECO:0000256" key="5">
    <source>
        <dbReference type="ARBA" id="ARBA00023136"/>
    </source>
</evidence>
<reference evidence="9" key="1">
    <citation type="submission" date="2018-05" db="EMBL/GenBank/DDBJ databases">
        <authorList>
            <person name="Li Y."/>
        </authorList>
    </citation>
    <scope>NUCLEOTIDE SEQUENCE [LARGE SCALE GENOMIC DNA]</scope>
    <source>
        <strain evidence="9">3d-2-2</strain>
    </source>
</reference>
<feature type="transmembrane region" description="Helical" evidence="6">
    <location>
        <begin position="300"/>
        <end position="319"/>
    </location>
</feature>
<evidence type="ECO:0000313" key="8">
    <source>
        <dbReference type="EMBL" id="PWF24124.1"/>
    </source>
</evidence>
<evidence type="ECO:0000256" key="3">
    <source>
        <dbReference type="ARBA" id="ARBA00022692"/>
    </source>
</evidence>
<evidence type="ECO:0000256" key="2">
    <source>
        <dbReference type="ARBA" id="ARBA00022475"/>
    </source>
</evidence>
<dbReference type="InterPro" id="IPR042094">
    <property type="entry name" value="T2SS_GspF_sf"/>
</dbReference>
<comment type="caution">
    <text evidence="8">The sequence shown here is derived from an EMBL/GenBank/DDBJ whole genome shotgun (WGS) entry which is preliminary data.</text>
</comment>
<keyword evidence="9" id="KW-1185">Reference proteome</keyword>
<comment type="subcellular location">
    <subcellularLocation>
        <location evidence="1">Cell membrane</location>
        <topology evidence="1">Multi-pass membrane protein</topology>
    </subcellularLocation>
</comment>
<keyword evidence="4 6" id="KW-1133">Transmembrane helix</keyword>
<keyword evidence="2" id="KW-1003">Cell membrane</keyword>
<dbReference type="Pfam" id="PF00482">
    <property type="entry name" value="T2SSF"/>
    <property type="match status" value="1"/>
</dbReference>
<dbReference type="RefSeq" id="WP_109061402.1">
    <property type="nucleotide sequence ID" value="NZ_QETA01000002.1"/>
</dbReference>
<proteinExistence type="predicted"/>
<dbReference type="InterPro" id="IPR018076">
    <property type="entry name" value="T2SS_GspF_dom"/>
</dbReference>
<evidence type="ECO:0000259" key="7">
    <source>
        <dbReference type="Pfam" id="PF00482"/>
    </source>
</evidence>
<feature type="transmembrane region" description="Helical" evidence="6">
    <location>
        <begin position="98"/>
        <end position="117"/>
    </location>
</feature>
<accession>A0A2V1JZ12</accession>
<dbReference type="EMBL" id="QETA01000002">
    <property type="protein sequence ID" value="PWF24124.1"/>
    <property type="molecule type" value="Genomic_DNA"/>
</dbReference>
<dbReference type="PANTHER" id="PTHR35007">
    <property type="entry name" value="INTEGRAL MEMBRANE PROTEIN-RELATED"/>
    <property type="match status" value="1"/>
</dbReference>
<dbReference type="GO" id="GO:0005886">
    <property type="term" value="C:plasma membrane"/>
    <property type="evidence" value="ECO:0007669"/>
    <property type="project" value="UniProtKB-SubCell"/>
</dbReference>
<dbReference type="Gene3D" id="1.20.81.30">
    <property type="entry name" value="Type II secretion system (T2SS), domain F"/>
    <property type="match status" value="1"/>
</dbReference>
<evidence type="ECO:0000313" key="9">
    <source>
        <dbReference type="Proteomes" id="UP000245212"/>
    </source>
</evidence>
<feature type="transmembrane region" description="Helical" evidence="6">
    <location>
        <begin position="123"/>
        <end position="141"/>
    </location>
</feature>
<keyword evidence="5 6" id="KW-0472">Membrane</keyword>
<protein>
    <submittedName>
        <fullName evidence="8">Pilus assembly protein</fullName>
    </submittedName>
</protein>
<feature type="domain" description="Type II secretion system protein GspF" evidence="7">
    <location>
        <begin position="161"/>
        <end position="283"/>
    </location>
</feature>
<dbReference type="PANTHER" id="PTHR35007:SF1">
    <property type="entry name" value="PILUS ASSEMBLY PROTEIN"/>
    <property type="match status" value="1"/>
</dbReference>
<sequence>MSTTDVLTLFVFMASVLAGLAFLVLGDALRQRAGHRIRARLRASVGVSRNLARQKILADLERAQSEARRRRRRQAMGSLGYYLNRLDTVGLGKGSRNVLLAMGAAAMLALLGLMLGILPLSWWSWPLALGGVPLLAGWLAYHKMLERFEHGFLGQLPDAMDMIVRASQAGVPVNQSIRNIGEHFSAPLGPEFRKVGDSLLLGNDLQEVLDEAVLRIELPDFSFFSVCLSLQRDTGGSLVEALENLAGVIRARRDLRLKAKAMTAEGRLSGMILAALPFVIGATLFASSPDYIRILFETDTGHSLLGVAGVMLTIGVLSIRKLAKLEV</sequence>
<evidence type="ECO:0000256" key="1">
    <source>
        <dbReference type="ARBA" id="ARBA00004651"/>
    </source>
</evidence>
<evidence type="ECO:0000256" key="6">
    <source>
        <dbReference type="SAM" id="Phobius"/>
    </source>
</evidence>
<organism evidence="8 9">
    <name type="scientific">Corticimicrobacter populi</name>
    <dbReference type="NCBI Taxonomy" id="2175229"/>
    <lineage>
        <taxon>Bacteria</taxon>
        <taxon>Pseudomonadati</taxon>
        <taxon>Pseudomonadota</taxon>
        <taxon>Betaproteobacteria</taxon>
        <taxon>Burkholderiales</taxon>
        <taxon>Alcaligenaceae</taxon>
        <taxon>Corticimicrobacter</taxon>
    </lineage>
</organism>
<name>A0A2V1JZ12_9BURK</name>
<feature type="transmembrane region" description="Helical" evidence="6">
    <location>
        <begin position="6"/>
        <end position="29"/>
    </location>
</feature>
<keyword evidence="3 6" id="KW-0812">Transmembrane</keyword>
<feature type="transmembrane region" description="Helical" evidence="6">
    <location>
        <begin position="268"/>
        <end position="288"/>
    </location>
</feature>
<dbReference type="AlphaFoldDB" id="A0A2V1JZ12"/>
<evidence type="ECO:0000256" key="4">
    <source>
        <dbReference type="ARBA" id="ARBA00022989"/>
    </source>
</evidence>
<dbReference type="Proteomes" id="UP000245212">
    <property type="component" value="Unassembled WGS sequence"/>
</dbReference>
<gene>
    <name evidence="8" type="ORF">DD235_07420</name>
</gene>